<gene>
    <name evidence="2" type="ORF">ACFP4F_07495</name>
</gene>
<name>A0ABW1MG14_9ACTN</name>
<evidence type="ECO:0000256" key="1">
    <source>
        <dbReference type="SAM" id="MobiDB-lite"/>
    </source>
</evidence>
<organism evidence="2 3">
    <name type="scientific">Streptomyces ochraceiscleroticus</name>
    <dbReference type="NCBI Taxonomy" id="47761"/>
    <lineage>
        <taxon>Bacteria</taxon>
        <taxon>Bacillati</taxon>
        <taxon>Actinomycetota</taxon>
        <taxon>Actinomycetes</taxon>
        <taxon>Kitasatosporales</taxon>
        <taxon>Streptomycetaceae</taxon>
        <taxon>Streptomyces</taxon>
    </lineage>
</organism>
<feature type="region of interest" description="Disordered" evidence="1">
    <location>
        <begin position="1"/>
        <end position="57"/>
    </location>
</feature>
<dbReference type="Proteomes" id="UP001596139">
    <property type="component" value="Unassembled WGS sequence"/>
</dbReference>
<feature type="compositionally biased region" description="Low complexity" evidence="1">
    <location>
        <begin position="20"/>
        <end position="41"/>
    </location>
</feature>
<sequence>MAKNKKSRDRSQKAAEQAERGQQQAQQSAMEAQARSAATATPGDVARKHRERRFGHN</sequence>
<proteinExistence type="predicted"/>
<dbReference type="EMBL" id="JBHSPX010000002">
    <property type="protein sequence ID" value="MFC6062388.1"/>
    <property type="molecule type" value="Genomic_DNA"/>
</dbReference>
<reference evidence="3" key="1">
    <citation type="journal article" date="2019" name="Int. J. Syst. Evol. Microbiol.">
        <title>The Global Catalogue of Microorganisms (GCM) 10K type strain sequencing project: providing services to taxonomists for standard genome sequencing and annotation.</title>
        <authorList>
            <consortium name="The Broad Institute Genomics Platform"/>
            <consortium name="The Broad Institute Genome Sequencing Center for Infectious Disease"/>
            <person name="Wu L."/>
            <person name="Ma J."/>
        </authorList>
    </citation>
    <scope>NUCLEOTIDE SEQUENCE [LARGE SCALE GENOMIC DNA]</scope>
    <source>
        <strain evidence="3">CGMCC 1.15180</strain>
    </source>
</reference>
<protein>
    <recommendedName>
        <fullName evidence="4">Small hydrophilic protein</fullName>
    </recommendedName>
</protein>
<accession>A0ABW1MG14</accession>
<evidence type="ECO:0000313" key="2">
    <source>
        <dbReference type="EMBL" id="MFC6062388.1"/>
    </source>
</evidence>
<comment type="caution">
    <text evidence="2">The sequence shown here is derived from an EMBL/GenBank/DDBJ whole genome shotgun (WGS) entry which is preliminary data.</text>
</comment>
<dbReference type="RefSeq" id="WP_169749880.1">
    <property type="nucleotide sequence ID" value="NZ_JBHSPX010000002.1"/>
</dbReference>
<evidence type="ECO:0008006" key="4">
    <source>
        <dbReference type="Google" id="ProtNLM"/>
    </source>
</evidence>
<evidence type="ECO:0000313" key="3">
    <source>
        <dbReference type="Proteomes" id="UP001596139"/>
    </source>
</evidence>
<feature type="compositionally biased region" description="Basic and acidic residues" evidence="1">
    <location>
        <begin position="9"/>
        <end position="19"/>
    </location>
</feature>
<feature type="compositionally biased region" description="Basic residues" evidence="1">
    <location>
        <begin position="47"/>
        <end position="57"/>
    </location>
</feature>
<keyword evidence="3" id="KW-1185">Reference proteome</keyword>